<feature type="compositionally biased region" description="Low complexity" evidence="10">
    <location>
        <begin position="364"/>
        <end position="373"/>
    </location>
</feature>
<dbReference type="GeneID" id="106057102"/>
<dbReference type="FunFam" id="3.30.50.10:FF:000030">
    <property type="entry name" value="Nuclear Hormone Receptor family"/>
    <property type="match status" value="1"/>
</dbReference>
<dbReference type="SUPFAM" id="SSF48508">
    <property type="entry name" value="Nuclear receptor ligand-binding domain"/>
    <property type="match status" value="1"/>
</dbReference>
<dbReference type="RefSeq" id="XP_055880486.1">
    <property type="nucleotide sequence ID" value="XM_056024511.1"/>
</dbReference>
<keyword evidence="6" id="KW-0238">DNA-binding</keyword>
<sequence>MPLATMQEEVQDDRMMGQWTAVHNRPSNKILYEHTETDPVHNTYSDLSLEESARDLLTSPAESHVHPQHHITHLRHTQHHQERQILEPSQLQYVQQSHSTFSTLPETPLVSHYDYVNEGVSVLIAQPCSDMRSGPGARGGSRVEEGLSTKRGWKRKKEDKNEETSRQQNKLDSSQRCDVCGEQASGHYFGALVCLPCKSFFIRCTKDGRPNFSNQCGGKCDVLKGGRVRCQHCRFQKCIHAGMYRKEKPEAVEPAEGQLLCKVCGDIANGVHFGVTTCEGCKKFFRRGLKENKSYTCKANMHCSINPRMRNNCRYCRYQKCLYEGMSREAIKMGRPKKGEIPYRKTVKKNGVKQLTKSFDKQASSSNRSSLSSEYDQDDMSTSGDVFDNTQSQQIHLSQQPLQQQHQHNTFSLGTLLHDCMTVEDWDQKVEMTGLEAHHSSAHSVTTSTAVVDINENVTTGVRQISPLVRNVQHEMVSINHSQRIHPQQQQQDHHQIHLHPIHPRQQQQLDDIEELPRAAHHQMNSFQEHNQNTENYQVLPGLDFDTGHELPENRAIKVESASIQDNVSGSLTETVILENMQNIQGLKEEYHSRGLKEEYHSFTTHSDNNAAYSLAEQRAATVLANCATVLPVSPLESQLVAINMYSPNIIYTPQGQELIIIHNTNQSQSSANIILNQDKQDSSNINMDRTLERTSQELNHAQDHQGHLVDNLTVLNQAIIRSNPVIDNVSDNYHGLSRNSMFNDISDLQNQQYSSESNSAESPKHMPSPRSRQLNDDGNESSYTVLSSKCNISDSLPTNLSFSSDTARFKRPGIRSPIAAILQQHREAIQAGRPVHLSSEEIEELLNTVNSDQARGTQRLINNHSLFARNQRDVIDQVNLNIQQQSANAYVVADNQQEETSQQFHRQTDDVRHYLNKSPYPNINHFTGVDSLNSTVSQDRQFETHSQANSGSAVVQEMQRCNFSNNNNNQISHYLSLDNTDQMNDLEPYDDSFNSSLFRDSTLLHEINRIFLGIDNSCSTYGCNRSEIDRSRTEDGTIYALLSPDDYSPEISHTYWHGFQQSDQPIHMTPDKEKIIKDVLDAFDNLQKTYVTNEPEYISKKIPQDQLEHWHHIQRRIARHVVAGQRFCRNIPGYFKLDIQDRISLGKHVGFGLMVLIACTEFYDSEYRRFKYIWNWTMPMQNPLHSYKVHLLDLGDRIHDIEMDRTEASMLCAISMTSIDCPGLVQPDIVCIVRDVLLDALKAHIATKTVSTKRLQDLLSIMPQVRLMTVWYNNLMKKMSVPSDLINNKNKLQP</sequence>
<evidence type="ECO:0000259" key="11">
    <source>
        <dbReference type="PROSITE" id="PS51030"/>
    </source>
</evidence>
<comment type="similarity">
    <text evidence="1">Belongs to the nuclear hormone receptor family.</text>
</comment>
<dbReference type="SUPFAM" id="SSF57716">
    <property type="entry name" value="Glucocorticoid receptor-like (DNA-binding domain)"/>
    <property type="match status" value="2"/>
</dbReference>
<keyword evidence="9" id="KW-0539">Nucleus</keyword>
<dbReference type="CDD" id="cd06916">
    <property type="entry name" value="NR_DBD_like"/>
    <property type="match status" value="1"/>
</dbReference>
<dbReference type="PANTHER" id="PTHR24082:SF473">
    <property type="entry name" value="ECDYSONE-INDUCED PROTEIN 75B, ISOFORM B"/>
    <property type="match status" value="1"/>
</dbReference>
<keyword evidence="8" id="KW-0675">Receptor</keyword>
<feature type="region of interest" description="Disordered" evidence="10">
    <location>
        <begin position="355"/>
        <end position="387"/>
    </location>
</feature>
<dbReference type="GO" id="GO:0000978">
    <property type="term" value="F:RNA polymerase II cis-regulatory region sequence-specific DNA binding"/>
    <property type="evidence" value="ECO:0007669"/>
    <property type="project" value="TreeGrafter"/>
</dbReference>
<feature type="domain" description="Nuclear receptor" evidence="11">
    <location>
        <begin position="174"/>
        <end position="250"/>
    </location>
</feature>
<protein>
    <submittedName>
        <fullName evidence="14 15">Uncharacterized protein LOC106057102 isoform X1</fullName>
    </submittedName>
</protein>
<dbReference type="RefSeq" id="XP_055880487.1">
    <property type="nucleotide sequence ID" value="XM_056024512.1"/>
</dbReference>
<dbReference type="PROSITE" id="PS51843">
    <property type="entry name" value="NR_LBD"/>
    <property type="match status" value="1"/>
</dbReference>
<keyword evidence="7" id="KW-0804">Transcription</keyword>
<evidence type="ECO:0000256" key="1">
    <source>
        <dbReference type="ARBA" id="ARBA00005993"/>
    </source>
</evidence>
<evidence type="ECO:0000313" key="15">
    <source>
        <dbReference type="RefSeq" id="XP_055880485.1"/>
    </source>
</evidence>
<evidence type="ECO:0000313" key="19">
    <source>
        <dbReference type="RefSeq" id="XP_055880489.1"/>
    </source>
</evidence>
<dbReference type="OrthoDB" id="6159439at2759"/>
<evidence type="ECO:0000313" key="13">
    <source>
        <dbReference type="Proteomes" id="UP001165740"/>
    </source>
</evidence>
<dbReference type="Pfam" id="PF00104">
    <property type="entry name" value="Hormone_recep"/>
    <property type="match status" value="1"/>
</dbReference>
<dbReference type="Proteomes" id="UP001165740">
    <property type="component" value="Chromosome 3"/>
</dbReference>
<evidence type="ECO:0000256" key="5">
    <source>
        <dbReference type="ARBA" id="ARBA00023015"/>
    </source>
</evidence>
<keyword evidence="2" id="KW-0479">Metal-binding</keyword>
<evidence type="ECO:0000313" key="17">
    <source>
        <dbReference type="RefSeq" id="XP_055880487.1"/>
    </source>
</evidence>
<dbReference type="RefSeq" id="XP_055880483.1">
    <property type="nucleotide sequence ID" value="XM_056024508.1"/>
</dbReference>
<keyword evidence="4" id="KW-0862">Zinc</keyword>
<dbReference type="SMART" id="SM00399">
    <property type="entry name" value="ZnF_C4"/>
    <property type="match status" value="2"/>
</dbReference>
<dbReference type="GO" id="GO:0045944">
    <property type="term" value="P:positive regulation of transcription by RNA polymerase II"/>
    <property type="evidence" value="ECO:0007669"/>
    <property type="project" value="TreeGrafter"/>
</dbReference>
<evidence type="ECO:0000256" key="9">
    <source>
        <dbReference type="ARBA" id="ARBA00023242"/>
    </source>
</evidence>
<keyword evidence="5" id="KW-0805">Transcription regulation</keyword>
<dbReference type="SMART" id="SM00430">
    <property type="entry name" value="HOLI"/>
    <property type="match status" value="1"/>
</dbReference>
<keyword evidence="13" id="KW-1185">Reference proteome</keyword>
<evidence type="ECO:0000259" key="12">
    <source>
        <dbReference type="PROSITE" id="PS51843"/>
    </source>
</evidence>
<gene>
    <name evidence="14 15 16 17 18 19" type="primary">LOC106057102</name>
</gene>
<evidence type="ECO:0000256" key="6">
    <source>
        <dbReference type="ARBA" id="ARBA00023125"/>
    </source>
</evidence>
<dbReference type="Gene3D" id="1.10.565.10">
    <property type="entry name" value="Retinoid X Receptor"/>
    <property type="match status" value="1"/>
</dbReference>
<dbReference type="GO" id="GO:0000122">
    <property type="term" value="P:negative regulation of transcription by RNA polymerase II"/>
    <property type="evidence" value="ECO:0007669"/>
    <property type="project" value="TreeGrafter"/>
</dbReference>
<evidence type="ECO:0000313" key="16">
    <source>
        <dbReference type="RefSeq" id="XP_055880486.1"/>
    </source>
</evidence>
<dbReference type="InterPro" id="IPR001628">
    <property type="entry name" value="Znf_hrmn_rcpt"/>
</dbReference>
<feature type="region of interest" description="Disordered" evidence="10">
    <location>
        <begin position="752"/>
        <end position="784"/>
    </location>
</feature>
<dbReference type="Pfam" id="PF00105">
    <property type="entry name" value="zf-C4"/>
    <property type="match status" value="2"/>
</dbReference>
<evidence type="ECO:0000256" key="3">
    <source>
        <dbReference type="ARBA" id="ARBA00022771"/>
    </source>
</evidence>
<dbReference type="GO" id="GO:0008270">
    <property type="term" value="F:zinc ion binding"/>
    <property type="evidence" value="ECO:0007669"/>
    <property type="project" value="UniProtKB-KW"/>
</dbReference>
<feature type="region of interest" description="Disordered" evidence="10">
    <location>
        <begin position="129"/>
        <end position="169"/>
    </location>
</feature>
<dbReference type="InterPro" id="IPR050234">
    <property type="entry name" value="Nuclear_hormone_rcpt_NR1"/>
</dbReference>
<dbReference type="PANTHER" id="PTHR24082">
    <property type="entry name" value="NUCLEAR HORMONE RECEPTOR"/>
    <property type="match status" value="1"/>
</dbReference>
<dbReference type="PRINTS" id="PR00047">
    <property type="entry name" value="STROIDFINGER"/>
</dbReference>
<evidence type="ECO:0000256" key="10">
    <source>
        <dbReference type="SAM" id="MobiDB-lite"/>
    </source>
</evidence>
<reference evidence="14 15" key="1">
    <citation type="submission" date="2025-04" db="UniProtKB">
        <authorList>
            <consortium name="RefSeq"/>
        </authorList>
    </citation>
    <scope>IDENTIFICATION</scope>
</reference>
<feature type="domain" description="Nuclear receptor" evidence="11">
    <location>
        <begin position="258"/>
        <end position="333"/>
    </location>
</feature>
<proteinExistence type="inferred from homology"/>
<evidence type="ECO:0000256" key="4">
    <source>
        <dbReference type="ARBA" id="ARBA00022833"/>
    </source>
</evidence>
<accession>A0A9W2ZZK0</accession>
<dbReference type="InterPro" id="IPR035500">
    <property type="entry name" value="NHR-like_dom_sf"/>
</dbReference>
<name>A0A9W2ZZK0_BIOGL</name>
<dbReference type="OMA" id="TSHANPP"/>
<dbReference type="Gene3D" id="3.30.50.10">
    <property type="entry name" value="Erythroid Transcription Factor GATA-1, subunit A"/>
    <property type="match status" value="2"/>
</dbReference>
<feature type="compositionally biased region" description="Polar residues" evidence="10">
    <location>
        <begin position="752"/>
        <end position="762"/>
    </location>
</feature>
<dbReference type="PROSITE" id="PS51030">
    <property type="entry name" value="NUCLEAR_REC_DBD_2"/>
    <property type="match status" value="2"/>
</dbReference>
<evidence type="ECO:0000313" key="18">
    <source>
        <dbReference type="RefSeq" id="XP_055880488.1"/>
    </source>
</evidence>
<dbReference type="GO" id="GO:0030154">
    <property type="term" value="P:cell differentiation"/>
    <property type="evidence" value="ECO:0007669"/>
    <property type="project" value="TreeGrafter"/>
</dbReference>
<feature type="compositionally biased region" description="Basic and acidic residues" evidence="10">
    <location>
        <begin position="156"/>
        <end position="165"/>
    </location>
</feature>
<dbReference type="GO" id="GO:0004879">
    <property type="term" value="F:nuclear receptor activity"/>
    <property type="evidence" value="ECO:0007669"/>
    <property type="project" value="TreeGrafter"/>
</dbReference>
<evidence type="ECO:0000313" key="14">
    <source>
        <dbReference type="RefSeq" id="XP_055880483.1"/>
    </source>
</evidence>
<dbReference type="InterPro" id="IPR013088">
    <property type="entry name" value="Znf_NHR/GATA"/>
</dbReference>
<evidence type="ECO:0000256" key="8">
    <source>
        <dbReference type="ARBA" id="ARBA00023170"/>
    </source>
</evidence>
<feature type="domain" description="NR LBD" evidence="12">
    <location>
        <begin position="1072"/>
        <end position="1295"/>
    </location>
</feature>
<evidence type="ECO:0000256" key="7">
    <source>
        <dbReference type="ARBA" id="ARBA00023163"/>
    </source>
</evidence>
<dbReference type="RefSeq" id="XP_055880489.1">
    <property type="nucleotide sequence ID" value="XM_056024514.1"/>
</dbReference>
<dbReference type="InterPro" id="IPR000536">
    <property type="entry name" value="Nucl_hrmn_rcpt_lig-bd"/>
</dbReference>
<dbReference type="RefSeq" id="XP_055880485.1">
    <property type="nucleotide sequence ID" value="XM_056024510.1"/>
</dbReference>
<evidence type="ECO:0000256" key="2">
    <source>
        <dbReference type="ARBA" id="ARBA00022723"/>
    </source>
</evidence>
<dbReference type="PROSITE" id="PS00031">
    <property type="entry name" value="NUCLEAR_REC_DBD_1"/>
    <property type="match status" value="1"/>
</dbReference>
<keyword evidence="3" id="KW-0863">Zinc-finger</keyword>
<dbReference type="RefSeq" id="XP_055880488.1">
    <property type="nucleotide sequence ID" value="XM_056024513.1"/>
</dbReference>
<organism evidence="13 17">
    <name type="scientific">Biomphalaria glabrata</name>
    <name type="common">Bloodfluke planorb</name>
    <name type="synonym">Freshwater snail</name>
    <dbReference type="NCBI Taxonomy" id="6526"/>
    <lineage>
        <taxon>Eukaryota</taxon>
        <taxon>Metazoa</taxon>
        <taxon>Spiralia</taxon>
        <taxon>Lophotrochozoa</taxon>
        <taxon>Mollusca</taxon>
        <taxon>Gastropoda</taxon>
        <taxon>Heterobranchia</taxon>
        <taxon>Euthyneura</taxon>
        <taxon>Panpulmonata</taxon>
        <taxon>Hygrophila</taxon>
        <taxon>Lymnaeoidea</taxon>
        <taxon>Planorbidae</taxon>
        <taxon>Biomphalaria</taxon>
    </lineage>
</organism>